<dbReference type="Proteomes" id="UP000807353">
    <property type="component" value="Unassembled WGS sequence"/>
</dbReference>
<evidence type="ECO:0000313" key="4">
    <source>
        <dbReference type="Proteomes" id="UP000807353"/>
    </source>
</evidence>
<organism evidence="3 4">
    <name type="scientific">Collybia nuda</name>
    <dbReference type="NCBI Taxonomy" id="64659"/>
    <lineage>
        <taxon>Eukaryota</taxon>
        <taxon>Fungi</taxon>
        <taxon>Dikarya</taxon>
        <taxon>Basidiomycota</taxon>
        <taxon>Agaricomycotina</taxon>
        <taxon>Agaricomycetes</taxon>
        <taxon>Agaricomycetidae</taxon>
        <taxon>Agaricales</taxon>
        <taxon>Tricholomatineae</taxon>
        <taxon>Clitocybaceae</taxon>
        <taxon>Collybia</taxon>
    </lineage>
</organism>
<protein>
    <submittedName>
        <fullName evidence="3">Uncharacterized protein</fullName>
    </submittedName>
</protein>
<keyword evidence="2" id="KW-0812">Transmembrane</keyword>
<evidence type="ECO:0000256" key="2">
    <source>
        <dbReference type="SAM" id="Phobius"/>
    </source>
</evidence>
<dbReference type="AlphaFoldDB" id="A0A9P5XZM7"/>
<accession>A0A9P5XZM7</accession>
<keyword evidence="2" id="KW-0472">Membrane</keyword>
<proteinExistence type="predicted"/>
<dbReference type="EMBL" id="MU150335">
    <property type="protein sequence ID" value="KAF9458621.1"/>
    <property type="molecule type" value="Genomic_DNA"/>
</dbReference>
<keyword evidence="4" id="KW-1185">Reference proteome</keyword>
<name>A0A9P5XZM7_9AGAR</name>
<feature type="region of interest" description="Disordered" evidence="1">
    <location>
        <begin position="1"/>
        <end position="27"/>
    </location>
</feature>
<sequence length="163" mass="17313">MGTLPPPTGTFLSDSNPSSSITAQPTPAAQGKGVLVGEVIAVGAALTLIIVIITIITRRIRRVKVEAKMAAAAKIAEAYTLVDLERNNKDREEMIAPDTKQYNHSASLHAQNMKGGKNEVQGFLPSIGQSDDLLHHILKASEFGAGANYGGKHLPKPDVTHPE</sequence>
<comment type="caution">
    <text evidence="3">The sequence shown here is derived from an EMBL/GenBank/DDBJ whole genome shotgun (WGS) entry which is preliminary data.</text>
</comment>
<reference evidence="3" key="1">
    <citation type="submission" date="2020-11" db="EMBL/GenBank/DDBJ databases">
        <authorList>
            <consortium name="DOE Joint Genome Institute"/>
            <person name="Ahrendt S."/>
            <person name="Riley R."/>
            <person name="Andreopoulos W."/>
            <person name="Labutti K."/>
            <person name="Pangilinan J."/>
            <person name="Ruiz-Duenas F.J."/>
            <person name="Barrasa J.M."/>
            <person name="Sanchez-Garcia M."/>
            <person name="Camarero S."/>
            <person name="Miyauchi S."/>
            <person name="Serrano A."/>
            <person name="Linde D."/>
            <person name="Babiker R."/>
            <person name="Drula E."/>
            <person name="Ayuso-Fernandez I."/>
            <person name="Pacheco R."/>
            <person name="Padilla G."/>
            <person name="Ferreira P."/>
            <person name="Barriuso J."/>
            <person name="Kellner H."/>
            <person name="Castanera R."/>
            <person name="Alfaro M."/>
            <person name="Ramirez L."/>
            <person name="Pisabarro A.G."/>
            <person name="Kuo A."/>
            <person name="Tritt A."/>
            <person name="Lipzen A."/>
            <person name="He G."/>
            <person name="Yan M."/>
            <person name="Ng V."/>
            <person name="Cullen D."/>
            <person name="Martin F."/>
            <person name="Rosso M.-N."/>
            <person name="Henrissat B."/>
            <person name="Hibbett D."/>
            <person name="Martinez A.T."/>
            <person name="Grigoriev I.V."/>
        </authorList>
    </citation>
    <scope>NUCLEOTIDE SEQUENCE</scope>
    <source>
        <strain evidence="3">CBS 247.69</strain>
    </source>
</reference>
<feature type="transmembrane region" description="Helical" evidence="2">
    <location>
        <begin position="34"/>
        <end position="56"/>
    </location>
</feature>
<feature type="compositionally biased region" description="Polar residues" evidence="1">
    <location>
        <begin position="10"/>
        <end position="27"/>
    </location>
</feature>
<gene>
    <name evidence="3" type="ORF">BDZ94DRAFT_1313118</name>
</gene>
<evidence type="ECO:0000256" key="1">
    <source>
        <dbReference type="SAM" id="MobiDB-lite"/>
    </source>
</evidence>
<evidence type="ECO:0000313" key="3">
    <source>
        <dbReference type="EMBL" id="KAF9458621.1"/>
    </source>
</evidence>
<keyword evidence="2" id="KW-1133">Transmembrane helix</keyword>